<dbReference type="InterPro" id="IPR014044">
    <property type="entry name" value="CAP_dom"/>
</dbReference>
<dbReference type="Pfam" id="PF00188">
    <property type="entry name" value="CAP"/>
    <property type="match status" value="1"/>
</dbReference>
<dbReference type="PANTHER" id="PTHR31157:SF1">
    <property type="entry name" value="SCP DOMAIN-CONTAINING PROTEIN"/>
    <property type="match status" value="1"/>
</dbReference>
<name>A0A6B0T2Q3_9EURY</name>
<dbReference type="Proteomes" id="UP000466535">
    <property type="component" value="Unassembled WGS sequence"/>
</dbReference>
<feature type="transmembrane region" description="Helical" evidence="1">
    <location>
        <begin position="21"/>
        <end position="42"/>
    </location>
</feature>
<keyword evidence="1" id="KW-0472">Membrane</keyword>
<dbReference type="AlphaFoldDB" id="A0A6B0T2Q3"/>
<comment type="caution">
    <text evidence="3">The sequence shown here is derived from an EMBL/GenBank/DDBJ whole genome shotgun (WGS) entry which is preliminary data.</text>
</comment>
<organism evidence="3 4">
    <name type="scientific">Halovenus carboxidivorans</name>
    <dbReference type="NCBI Taxonomy" id="2692199"/>
    <lineage>
        <taxon>Archaea</taxon>
        <taxon>Methanobacteriati</taxon>
        <taxon>Methanobacteriota</taxon>
        <taxon>Stenosarchaea group</taxon>
        <taxon>Halobacteria</taxon>
        <taxon>Halobacteriales</taxon>
        <taxon>Haloarculaceae</taxon>
        <taxon>Halovenus</taxon>
    </lineage>
</organism>
<dbReference type="CDD" id="cd05379">
    <property type="entry name" value="CAP_bacterial"/>
    <property type="match status" value="1"/>
</dbReference>
<dbReference type="SUPFAM" id="SSF55797">
    <property type="entry name" value="PR-1-like"/>
    <property type="match status" value="1"/>
</dbReference>
<accession>A0A6B0T2Q3</accession>
<sequence>MDNRRPRGSDRPSTERAASDLWSVVVGAVLGVVLLVGLLYVGGASPLGGDQSAANTTDQPAASDLNITAAERAVAAAINRERVNRGRPPVEYDEEIATVARNHSQDMVERSYYAHVSPEGDTAFDRIQNGPASCAVVGENIAATWWNKPFETTDGERERHTSIAELAAGLAEQWLNSQSHRKNMLDPRWERTGVGIAVTPEGEVLVTQNFCA</sequence>
<dbReference type="InterPro" id="IPR035940">
    <property type="entry name" value="CAP_sf"/>
</dbReference>
<keyword evidence="1" id="KW-0812">Transmembrane</keyword>
<dbReference type="RefSeq" id="WP_159764659.1">
    <property type="nucleotide sequence ID" value="NZ_WUUT01000005.1"/>
</dbReference>
<keyword evidence="4" id="KW-1185">Reference proteome</keyword>
<feature type="domain" description="SCP" evidence="2">
    <location>
        <begin position="77"/>
        <end position="210"/>
    </location>
</feature>
<dbReference type="EMBL" id="WUUT01000005">
    <property type="protein sequence ID" value="MXR52528.1"/>
    <property type="molecule type" value="Genomic_DNA"/>
</dbReference>
<reference evidence="3 4" key="1">
    <citation type="submission" date="2019-12" db="EMBL/GenBank/DDBJ databases">
        <title>Isolation and characterization of three novel carbon monoxide-oxidizing members of Halobacteria from salione crusts and soils.</title>
        <authorList>
            <person name="Myers M.R."/>
            <person name="King G.M."/>
        </authorList>
    </citation>
    <scope>NUCLEOTIDE SEQUENCE [LARGE SCALE GENOMIC DNA]</scope>
    <source>
        <strain evidence="3 4">WSH3</strain>
    </source>
</reference>
<dbReference type="PANTHER" id="PTHR31157">
    <property type="entry name" value="SCP DOMAIN-CONTAINING PROTEIN"/>
    <property type="match status" value="1"/>
</dbReference>
<proteinExistence type="predicted"/>
<evidence type="ECO:0000256" key="1">
    <source>
        <dbReference type="SAM" id="Phobius"/>
    </source>
</evidence>
<evidence type="ECO:0000313" key="4">
    <source>
        <dbReference type="Proteomes" id="UP000466535"/>
    </source>
</evidence>
<protein>
    <recommendedName>
        <fullName evidence="2">SCP domain-containing protein</fullName>
    </recommendedName>
</protein>
<evidence type="ECO:0000313" key="3">
    <source>
        <dbReference type="EMBL" id="MXR52528.1"/>
    </source>
</evidence>
<evidence type="ECO:0000259" key="2">
    <source>
        <dbReference type="Pfam" id="PF00188"/>
    </source>
</evidence>
<keyword evidence="1" id="KW-1133">Transmembrane helix</keyword>
<dbReference type="Gene3D" id="3.40.33.10">
    <property type="entry name" value="CAP"/>
    <property type="match status" value="1"/>
</dbReference>
<gene>
    <name evidence="3" type="ORF">GRX03_13035</name>
</gene>
<dbReference type="OrthoDB" id="60683at2157"/>